<organism evidence="1 2">
    <name type="scientific">Nonomuraea endophytica</name>
    <dbReference type="NCBI Taxonomy" id="714136"/>
    <lineage>
        <taxon>Bacteria</taxon>
        <taxon>Bacillati</taxon>
        <taxon>Actinomycetota</taxon>
        <taxon>Actinomycetes</taxon>
        <taxon>Streptosporangiales</taxon>
        <taxon>Streptosporangiaceae</taxon>
        <taxon>Nonomuraea</taxon>
    </lineage>
</organism>
<accession>A0A7W8A1R5</accession>
<gene>
    <name evidence="1" type="ORF">HNR40_002728</name>
</gene>
<comment type="caution">
    <text evidence="1">The sequence shown here is derived from an EMBL/GenBank/DDBJ whole genome shotgun (WGS) entry which is preliminary data.</text>
</comment>
<sequence>MHRCPQCGCFEYGGAPACARCGDLLDTLVEDGYQAFLAEQALPDDPDLAEMIVSEIKPYEWRVVDAAFDRLTCADCGSRRGRGPAGCPPCDLDEGFRYSAREPDRPGVPPLNEHAVRVGAAVLRNAHRHGERALLSWRLGFPLVLAGGMFTTAQAQNLRARINKGAGYDELAPWVATRLR</sequence>
<keyword evidence="2" id="KW-1185">Reference proteome</keyword>
<dbReference type="AlphaFoldDB" id="A0A7W8A1R5"/>
<dbReference type="EMBL" id="JACHIN010000003">
    <property type="protein sequence ID" value="MBB5077255.1"/>
    <property type="molecule type" value="Genomic_DNA"/>
</dbReference>
<evidence type="ECO:0000313" key="2">
    <source>
        <dbReference type="Proteomes" id="UP000568380"/>
    </source>
</evidence>
<name>A0A7W8A1R5_9ACTN</name>
<evidence type="ECO:0000313" key="1">
    <source>
        <dbReference type="EMBL" id="MBB5077255.1"/>
    </source>
</evidence>
<reference evidence="1 2" key="1">
    <citation type="submission" date="2020-08" db="EMBL/GenBank/DDBJ databases">
        <title>Genomic Encyclopedia of Type Strains, Phase IV (KMG-IV): sequencing the most valuable type-strain genomes for metagenomic binning, comparative biology and taxonomic classification.</title>
        <authorList>
            <person name="Goeker M."/>
        </authorList>
    </citation>
    <scope>NUCLEOTIDE SEQUENCE [LARGE SCALE GENOMIC DNA]</scope>
    <source>
        <strain evidence="1 2">DSM 45385</strain>
    </source>
</reference>
<protein>
    <submittedName>
        <fullName evidence="1">Uncharacterized protein</fullName>
    </submittedName>
</protein>
<proteinExistence type="predicted"/>
<dbReference type="RefSeq" id="WP_184960938.1">
    <property type="nucleotide sequence ID" value="NZ_JACHIN010000003.1"/>
</dbReference>
<dbReference type="Proteomes" id="UP000568380">
    <property type="component" value="Unassembled WGS sequence"/>
</dbReference>